<feature type="transmembrane region" description="Helical" evidence="7">
    <location>
        <begin position="134"/>
        <end position="152"/>
    </location>
</feature>
<evidence type="ECO:0000256" key="1">
    <source>
        <dbReference type="ARBA" id="ARBA00004651"/>
    </source>
</evidence>
<dbReference type="RefSeq" id="WP_108952941.1">
    <property type="nucleotide sequence ID" value="NZ_BEVZ01000002.1"/>
</dbReference>
<feature type="domain" description="ABC transmembrane type-1" evidence="9">
    <location>
        <begin position="95"/>
        <end position="284"/>
    </location>
</feature>
<evidence type="ECO:0000256" key="5">
    <source>
        <dbReference type="ARBA" id="ARBA00022989"/>
    </source>
</evidence>
<feature type="region of interest" description="Disordered" evidence="8">
    <location>
        <begin position="1"/>
        <end position="27"/>
    </location>
</feature>
<evidence type="ECO:0000259" key="9">
    <source>
        <dbReference type="PROSITE" id="PS50928"/>
    </source>
</evidence>
<feature type="transmembrane region" description="Helical" evidence="7">
    <location>
        <begin position="261"/>
        <end position="284"/>
    </location>
</feature>
<dbReference type="PROSITE" id="PS50928">
    <property type="entry name" value="ABC_TM1"/>
    <property type="match status" value="1"/>
</dbReference>
<evidence type="ECO:0000256" key="8">
    <source>
        <dbReference type="SAM" id="MobiDB-lite"/>
    </source>
</evidence>
<dbReference type="PANTHER" id="PTHR43386">
    <property type="entry name" value="OLIGOPEPTIDE TRANSPORT SYSTEM PERMEASE PROTEIN APPC"/>
    <property type="match status" value="1"/>
</dbReference>
<comment type="subcellular location">
    <subcellularLocation>
        <location evidence="1 7">Cell membrane</location>
        <topology evidence="1 7">Multi-pass membrane protein</topology>
    </subcellularLocation>
</comment>
<reference evidence="10 11" key="1">
    <citation type="submission" date="2024-06" db="EMBL/GenBank/DDBJ databases">
        <title>The Natural Products Discovery Center: Release of the First 8490 Sequenced Strains for Exploring Actinobacteria Biosynthetic Diversity.</title>
        <authorList>
            <person name="Kalkreuter E."/>
            <person name="Kautsar S.A."/>
            <person name="Yang D."/>
            <person name="Bader C.D."/>
            <person name="Teijaro C.N."/>
            <person name="Fluegel L."/>
            <person name="Davis C.M."/>
            <person name="Simpson J.R."/>
            <person name="Lauterbach L."/>
            <person name="Steele A.D."/>
            <person name="Gui C."/>
            <person name="Meng S."/>
            <person name="Li G."/>
            <person name="Viehrig K."/>
            <person name="Ye F."/>
            <person name="Su P."/>
            <person name="Kiefer A.F."/>
            <person name="Nichols A."/>
            <person name="Cepeda A.J."/>
            <person name="Yan W."/>
            <person name="Fan B."/>
            <person name="Jiang Y."/>
            <person name="Adhikari A."/>
            <person name="Zheng C.-J."/>
            <person name="Schuster L."/>
            <person name="Cowan T.M."/>
            <person name="Smanski M.J."/>
            <person name="Chevrette M.G."/>
            <person name="De Carvalho L.P.S."/>
            <person name="Shen B."/>
        </authorList>
    </citation>
    <scope>NUCLEOTIDE SEQUENCE [LARGE SCALE GENOMIC DNA]</scope>
    <source>
        <strain evidence="10 11">NPDC038104</strain>
    </source>
</reference>
<feature type="transmembrane region" description="Helical" evidence="7">
    <location>
        <begin position="216"/>
        <end position="241"/>
    </location>
</feature>
<dbReference type="SUPFAM" id="SSF161098">
    <property type="entry name" value="MetI-like"/>
    <property type="match status" value="1"/>
</dbReference>
<evidence type="ECO:0000256" key="7">
    <source>
        <dbReference type="RuleBase" id="RU363032"/>
    </source>
</evidence>
<organism evidence="10 11">
    <name type="scientific">Streptomyces fragilis</name>
    <dbReference type="NCBI Taxonomy" id="67301"/>
    <lineage>
        <taxon>Bacteria</taxon>
        <taxon>Bacillati</taxon>
        <taxon>Actinomycetota</taxon>
        <taxon>Actinomycetes</taxon>
        <taxon>Kitasatosporales</taxon>
        <taxon>Streptomycetaceae</taxon>
        <taxon>Streptomyces</taxon>
    </lineage>
</organism>
<keyword evidence="4 7" id="KW-0812">Transmembrane</keyword>
<dbReference type="Gene3D" id="1.10.3720.10">
    <property type="entry name" value="MetI-like"/>
    <property type="match status" value="1"/>
</dbReference>
<comment type="caution">
    <text evidence="10">The sequence shown here is derived from an EMBL/GenBank/DDBJ whole genome shotgun (WGS) entry which is preliminary data.</text>
</comment>
<keyword evidence="5 7" id="KW-1133">Transmembrane helix</keyword>
<dbReference type="InterPro" id="IPR035906">
    <property type="entry name" value="MetI-like_sf"/>
</dbReference>
<evidence type="ECO:0000256" key="4">
    <source>
        <dbReference type="ARBA" id="ARBA00022692"/>
    </source>
</evidence>
<dbReference type="EMBL" id="JBEZUR010000016">
    <property type="protein sequence ID" value="MEU3555198.1"/>
    <property type="molecule type" value="Genomic_DNA"/>
</dbReference>
<dbReference type="PANTHER" id="PTHR43386:SF25">
    <property type="entry name" value="PEPTIDE ABC TRANSPORTER PERMEASE PROTEIN"/>
    <property type="match status" value="1"/>
</dbReference>
<keyword evidence="3" id="KW-1003">Cell membrane</keyword>
<protein>
    <submittedName>
        <fullName evidence="10">ABC transporter permease</fullName>
    </submittedName>
</protein>
<dbReference type="Proteomes" id="UP001550850">
    <property type="component" value="Unassembled WGS sequence"/>
</dbReference>
<evidence type="ECO:0000313" key="10">
    <source>
        <dbReference type="EMBL" id="MEU3555198.1"/>
    </source>
</evidence>
<dbReference type="InterPro" id="IPR050366">
    <property type="entry name" value="BP-dependent_transpt_permease"/>
</dbReference>
<evidence type="ECO:0000256" key="2">
    <source>
        <dbReference type="ARBA" id="ARBA00022448"/>
    </source>
</evidence>
<name>A0ABV2YHJ9_9ACTN</name>
<dbReference type="InterPro" id="IPR000515">
    <property type="entry name" value="MetI-like"/>
</dbReference>
<keyword evidence="6 7" id="KW-0472">Membrane</keyword>
<feature type="compositionally biased region" description="Pro residues" evidence="8">
    <location>
        <begin position="1"/>
        <end position="12"/>
    </location>
</feature>
<comment type="similarity">
    <text evidence="7">Belongs to the binding-protein-dependent transport system permease family.</text>
</comment>
<dbReference type="CDD" id="cd06261">
    <property type="entry name" value="TM_PBP2"/>
    <property type="match status" value="1"/>
</dbReference>
<evidence type="ECO:0000313" key="11">
    <source>
        <dbReference type="Proteomes" id="UP001550850"/>
    </source>
</evidence>
<proteinExistence type="inferred from homology"/>
<feature type="transmembrane region" description="Helical" evidence="7">
    <location>
        <begin position="99"/>
        <end position="122"/>
    </location>
</feature>
<keyword evidence="2 7" id="KW-0813">Transport</keyword>
<keyword evidence="11" id="KW-1185">Reference proteome</keyword>
<dbReference type="Pfam" id="PF00528">
    <property type="entry name" value="BPD_transp_1"/>
    <property type="match status" value="1"/>
</dbReference>
<evidence type="ECO:0000256" key="6">
    <source>
        <dbReference type="ARBA" id="ARBA00023136"/>
    </source>
</evidence>
<sequence length="297" mass="30267">MTSPPSLPPAPAPRSVRRPRRGATARTAALPPPTVLLSALVLTLFLAAAFAPGLFATAGATDTDPLHTLQAPGSAHWFGTDQLGRDVFSRVVHGTRHSLAIGAAATGAGAALAVVWGLAAALSGRLGDALLMRTADALLALPGLLLALLVMLVTGKGVTGATIAVAVGTAPGLAQVVRTQALVVRRSGYVEAAVGLGVPRPLVVLRHVLPNTLGPLLVLATVTLGASISTGAALSYLGLGAQPPTPEWGAMLTEGQGFLEQAWWIALFPGLMLVATVLTVTVLGRWAQDRTERRAAS</sequence>
<gene>
    <name evidence="10" type="ORF">AB0E65_13425</name>
</gene>
<evidence type="ECO:0000256" key="3">
    <source>
        <dbReference type="ARBA" id="ARBA00022475"/>
    </source>
</evidence>
<accession>A0ABV2YHJ9</accession>